<organism evidence="2 3">
    <name type="scientific">Nitrosomonas aestuarii</name>
    <dbReference type="NCBI Taxonomy" id="52441"/>
    <lineage>
        <taxon>Bacteria</taxon>
        <taxon>Pseudomonadati</taxon>
        <taxon>Pseudomonadota</taxon>
        <taxon>Betaproteobacteria</taxon>
        <taxon>Nitrosomonadales</taxon>
        <taxon>Nitrosomonadaceae</taxon>
        <taxon>Nitrosomonas</taxon>
    </lineage>
</organism>
<evidence type="ECO:0000313" key="2">
    <source>
        <dbReference type="EMBL" id="SFK68225.1"/>
    </source>
</evidence>
<accession>A0A1I4BHB7</accession>
<dbReference type="PROSITE" id="PS51257">
    <property type="entry name" value="PROKAR_LIPOPROTEIN"/>
    <property type="match status" value="1"/>
</dbReference>
<dbReference type="EMBL" id="FOSP01000012">
    <property type="protein sequence ID" value="SFK68225.1"/>
    <property type="molecule type" value="Genomic_DNA"/>
</dbReference>
<dbReference type="AlphaFoldDB" id="A0A1I4BHB7"/>
<dbReference type="RefSeq" id="WP_090699350.1">
    <property type="nucleotide sequence ID" value="NZ_FOSP01000012.1"/>
</dbReference>
<keyword evidence="3" id="KW-1185">Reference proteome</keyword>
<protein>
    <recommendedName>
        <fullName evidence="4">DUF4156 domain-containing protein</fullName>
    </recommendedName>
</protein>
<dbReference type="OrthoDB" id="8565002at2"/>
<dbReference type="Proteomes" id="UP000199533">
    <property type="component" value="Unassembled WGS sequence"/>
</dbReference>
<gene>
    <name evidence="2" type="ORF">SAMN05216302_101237</name>
</gene>
<name>A0A1I4BHB7_9PROT</name>
<dbReference type="Pfam" id="PF13698">
    <property type="entry name" value="DUF4156"/>
    <property type="match status" value="1"/>
</dbReference>
<proteinExistence type="predicted"/>
<feature type="chain" id="PRO_5011664670" description="DUF4156 domain-containing protein" evidence="1">
    <location>
        <begin position="21"/>
        <end position="119"/>
    </location>
</feature>
<keyword evidence="1" id="KW-0732">Signal</keyword>
<reference evidence="3" key="1">
    <citation type="submission" date="2016-10" db="EMBL/GenBank/DDBJ databases">
        <authorList>
            <person name="Varghese N."/>
            <person name="Submissions S."/>
        </authorList>
    </citation>
    <scope>NUCLEOTIDE SEQUENCE [LARGE SCALE GENOMIC DNA]</scope>
    <source>
        <strain evidence="3">Nm69</strain>
    </source>
</reference>
<evidence type="ECO:0000256" key="1">
    <source>
        <dbReference type="SAM" id="SignalP"/>
    </source>
</evidence>
<dbReference type="InterPro" id="IPR025294">
    <property type="entry name" value="DUF4156"/>
</dbReference>
<sequence length="119" mass="12578">MNRLFRCESCLIVVVVSVLAGCSAISAKPDAQSVAILSDAPDINRCRLLGEVAGSQGNWFTGAYTSDKNLLVGARNDLRNATYELGGNAVHVQHVSNSGRYEASGNANTTIIGNAYDCQ</sequence>
<evidence type="ECO:0008006" key="4">
    <source>
        <dbReference type="Google" id="ProtNLM"/>
    </source>
</evidence>
<feature type="signal peptide" evidence="1">
    <location>
        <begin position="1"/>
        <end position="20"/>
    </location>
</feature>
<dbReference type="STRING" id="52441.SAMN05216302_101237"/>
<evidence type="ECO:0000313" key="3">
    <source>
        <dbReference type="Proteomes" id="UP000199533"/>
    </source>
</evidence>